<evidence type="ECO:0000256" key="1">
    <source>
        <dbReference type="SAM" id="SignalP"/>
    </source>
</evidence>
<organism evidence="2 3">
    <name type="scientific">Sorangium cellulosum</name>
    <name type="common">Polyangium cellulosum</name>
    <dbReference type="NCBI Taxonomy" id="56"/>
    <lineage>
        <taxon>Bacteria</taxon>
        <taxon>Pseudomonadati</taxon>
        <taxon>Myxococcota</taxon>
        <taxon>Polyangia</taxon>
        <taxon>Polyangiales</taxon>
        <taxon>Polyangiaceae</taxon>
        <taxon>Sorangium</taxon>
    </lineage>
</organism>
<protein>
    <recommendedName>
        <fullName evidence="4">Tetratricopeptide repeat protein</fullName>
    </recommendedName>
</protein>
<sequence length="269" mass="27445">MLAKCLRRCAFVVTVLATAPAFSAEPPDRATESAQELARAKAHEGLKLYGADRWQEAFEAFQEADRLYHAPTLVLYMARCQRKLGKLTDARALYEQVLAEPLPDDAPPAFLDARRDAEVELDAVRAALAPPAAAAPPPAAPAPAGADRGGGSLLPAGLAFGLGAVGLGVGAVTGILSLSRVSDLKAQCDGRRCPAALQGEADAATTLGHVSTASFLVGAASAAAGVVLLVLRPGGDPAPDAAGAARRAPRGVAWSAGVGIGRIELQATF</sequence>
<gene>
    <name evidence="2" type="ORF">SOCEGT47_059830</name>
</gene>
<evidence type="ECO:0000313" key="2">
    <source>
        <dbReference type="EMBL" id="AUX25436.1"/>
    </source>
</evidence>
<dbReference type="InterPro" id="IPR011990">
    <property type="entry name" value="TPR-like_helical_dom_sf"/>
</dbReference>
<accession>A0A4P2Q8B0</accession>
<evidence type="ECO:0008006" key="4">
    <source>
        <dbReference type="Google" id="ProtNLM"/>
    </source>
</evidence>
<dbReference type="AlphaFoldDB" id="A0A4P2Q8B0"/>
<keyword evidence="1" id="KW-0732">Signal</keyword>
<dbReference type="Proteomes" id="UP000295781">
    <property type="component" value="Chromosome"/>
</dbReference>
<name>A0A4P2Q8B0_SORCE</name>
<dbReference type="EMBL" id="CP012670">
    <property type="protein sequence ID" value="AUX25436.1"/>
    <property type="molecule type" value="Genomic_DNA"/>
</dbReference>
<dbReference type="SUPFAM" id="SSF48452">
    <property type="entry name" value="TPR-like"/>
    <property type="match status" value="1"/>
</dbReference>
<feature type="signal peptide" evidence="1">
    <location>
        <begin position="1"/>
        <end position="24"/>
    </location>
</feature>
<dbReference type="RefSeq" id="WP_129352343.1">
    <property type="nucleotide sequence ID" value="NZ_CP012670.1"/>
</dbReference>
<proteinExistence type="predicted"/>
<dbReference type="Gene3D" id="1.25.40.10">
    <property type="entry name" value="Tetratricopeptide repeat domain"/>
    <property type="match status" value="1"/>
</dbReference>
<evidence type="ECO:0000313" key="3">
    <source>
        <dbReference type="Proteomes" id="UP000295781"/>
    </source>
</evidence>
<reference evidence="2 3" key="1">
    <citation type="submission" date="2015-09" db="EMBL/GenBank/DDBJ databases">
        <title>Sorangium comparison.</title>
        <authorList>
            <person name="Zaburannyi N."/>
            <person name="Bunk B."/>
            <person name="Overmann J."/>
            <person name="Mueller R."/>
        </authorList>
    </citation>
    <scope>NUCLEOTIDE SEQUENCE [LARGE SCALE GENOMIC DNA]</scope>
    <source>
        <strain evidence="2 3">So ceGT47</strain>
    </source>
</reference>
<dbReference type="OrthoDB" id="5512457at2"/>
<feature type="chain" id="PRO_5020544908" description="Tetratricopeptide repeat protein" evidence="1">
    <location>
        <begin position="25"/>
        <end position="269"/>
    </location>
</feature>